<evidence type="ECO:0000313" key="2">
    <source>
        <dbReference type="EMBL" id="MED6173299.1"/>
    </source>
</evidence>
<name>A0ABU6VID8_9FABA</name>
<organism evidence="2 3">
    <name type="scientific">Stylosanthes scabra</name>
    <dbReference type="NCBI Taxonomy" id="79078"/>
    <lineage>
        <taxon>Eukaryota</taxon>
        <taxon>Viridiplantae</taxon>
        <taxon>Streptophyta</taxon>
        <taxon>Embryophyta</taxon>
        <taxon>Tracheophyta</taxon>
        <taxon>Spermatophyta</taxon>
        <taxon>Magnoliopsida</taxon>
        <taxon>eudicotyledons</taxon>
        <taxon>Gunneridae</taxon>
        <taxon>Pentapetalae</taxon>
        <taxon>rosids</taxon>
        <taxon>fabids</taxon>
        <taxon>Fabales</taxon>
        <taxon>Fabaceae</taxon>
        <taxon>Papilionoideae</taxon>
        <taxon>50 kb inversion clade</taxon>
        <taxon>dalbergioids sensu lato</taxon>
        <taxon>Dalbergieae</taxon>
        <taxon>Pterocarpus clade</taxon>
        <taxon>Stylosanthes</taxon>
    </lineage>
</organism>
<dbReference type="EMBL" id="JASCZI010151517">
    <property type="protein sequence ID" value="MED6173299.1"/>
    <property type="molecule type" value="Genomic_DNA"/>
</dbReference>
<feature type="region of interest" description="Disordered" evidence="1">
    <location>
        <begin position="1"/>
        <end position="22"/>
    </location>
</feature>
<evidence type="ECO:0000313" key="3">
    <source>
        <dbReference type="Proteomes" id="UP001341840"/>
    </source>
</evidence>
<protein>
    <submittedName>
        <fullName evidence="2">Uncharacterized protein</fullName>
    </submittedName>
</protein>
<dbReference type="Proteomes" id="UP001341840">
    <property type="component" value="Unassembled WGS sequence"/>
</dbReference>
<sequence length="101" mass="11506">MELKRLKGRQRSRRRSARCDLAIQKQLEKPSIDSRQVALKMSENTKNLVSEEETHDAPKPITTTADKTSTGEGRSTSLPYPTTAKRRRRAKTISSRIIELL</sequence>
<feature type="compositionally biased region" description="Polar residues" evidence="1">
    <location>
        <begin position="61"/>
        <end position="80"/>
    </location>
</feature>
<gene>
    <name evidence="2" type="ORF">PIB30_058039</name>
</gene>
<keyword evidence="3" id="KW-1185">Reference proteome</keyword>
<accession>A0ABU6VID8</accession>
<comment type="caution">
    <text evidence="2">The sequence shown here is derived from an EMBL/GenBank/DDBJ whole genome shotgun (WGS) entry which is preliminary data.</text>
</comment>
<proteinExistence type="predicted"/>
<reference evidence="2 3" key="1">
    <citation type="journal article" date="2023" name="Plants (Basel)">
        <title>Bridging the Gap: Combining Genomics and Transcriptomics Approaches to Understand Stylosanthes scabra, an Orphan Legume from the Brazilian Caatinga.</title>
        <authorList>
            <person name="Ferreira-Neto J.R.C."/>
            <person name="da Silva M.D."/>
            <person name="Binneck E."/>
            <person name="de Melo N.F."/>
            <person name="da Silva R.H."/>
            <person name="de Melo A.L.T.M."/>
            <person name="Pandolfi V."/>
            <person name="Bustamante F.O."/>
            <person name="Brasileiro-Vidal A.C."/>
            <person name="Benko-Iseppon A.M."/>
        </authorList>
    </citation>
    <scope>NUCLEOTIDE SEQUENCE [LARGE SCALE GENOMIC DNA]</scope>
    <source>
        <tissue evidence="2">Leaves</tissue>
    </source>
</reference>
<feature type="compositionally biased region" description="Basic residues" evidence="1">
    <location>
        <begin position="1"/>
        <end position="16"/>
    </location>
</feature>
<feature type="region of interest" description="Disordered" evidence="1">
    <location>
        <begin position="42"/>
        <end position="91"/>
    </location>
</feature>
<evidence type="ECO:0000256" key="1">
    <source>
        <dbReference type="SAM" id="MobiDB-lite"/>
    </source>
</evidence>